<dbReference type="OrthoDB" id="21467at2759"/>
<organism evidence="2 3">
    <name type="scientific">Galemys pyrenaicus</name>
    <name type="common">Iberian desman</name>
    <name type="synonym">Pyrenean desman</name>
    <dbReference type="NCBI Taxonomy" id="202257"/>
    <lineage>
        <taxon>Eukaryota</taxon>
        <taxon>Metazoa</taxon>
        <taxon>Chordata</taxon>
        <taxon>Craniata</taxon>
        <taxon>Vertebrata</taxon>
        <taxon>Euteleostomi</taxon>
        <taxon>Mammalia</taxon>
        <taxon>Eutheria</taxon>
        <taxon>Laurasiatheria</taxon>
        <taxon>Eulipotyphla</taxon>
        <taxon>Talpidae</taxon>
        <taxon>Galemys</taxon>
    </lineage>
</organism>
<dbReference type="GO" id="GO:0003676">
    <property type="term" value="F:nucleic acid binding"/>
    <property type="evidence" value="ECO:0007669"/>
    <property type="project" value="InterPro"/>
</dbReference>
<protein>
    <submittedName>
        <fullName evidence="2">MKI67 FHA domain-interacting nucleolar phosphoprotein</fullName>
    </submittedName>
</protein>
<proteinExistence type="predicted"/>
<evidence type="ECO:0000256" key="1">
    <source>
        <dbReference type="SAM" id="MobiDB-lite"/>
    </source>
</evidence>
<name>A0A8J6A1N5_GALPY</name>
<evidence type="ECO:0000313" key="3">
    <source>
        <dbReference type="Proteomes" id="UP000700334"/>
    </source>
</evidence>
<comment type="caution">
    <text evidence="2">The sequence shown here is derived from an EMBL/GenBank/DDBJ whole genome shotgun (WGS) entry which is preliminary data.</text>
</comment>
<feature type="non-terminal residue" evidence="2">
    <location>
        <position position="1"/>
    </location>
</feature>
<dbReference type="EMBL" id="JAGFMF010011858">
    <property type="protein sequence ID" value="KAG8511092.1"/>
    <property type="molecule type" value="Genomic_DNA"/>
</dbReference>
<gene>
    <name evidence="2" type="ORF">J0S82_017898</name>
</gene>
<evidence type="ECO:0000313" key="2">
    <source>
        <dbReference type="EMBL" id="KAG8511092.1"/>
    </source>
</evidence>
<dbReference type="SUPFAM" id="SSF54928">
    <property type="entry name" value="RNA-binding domain, RBD"/>
    <property type="match status" value="1"/>
</dbReference>
<dbReference type="AlphaFoldDB" id="A0A8J6A1N5"/>
<dbReference type="Proteomes" id="UP000700334">
    <property type="component" value="Unassembled WGS sequence"/>
</dbReference>
<feature type="compositionally biased region" description="Polar residues" evidence="1">
    <location>
        <begin position="20"/>
        <end position="52"/>
    </location>
</feature>
<feature type="region of interest" description="Disordered" evidence="1">
    <location>
        <begin position="20"/>
        <end position="53"/>
    </location>
</feature>
<dbReference type="InterPro" id="IPR035979">
    <property type="entry name" value="RBD_domain_sf"/>
</dbReference>
<feature type="region of interest" description="Disordered" evidence="1">
    <location>
        <begin position="80"/>
        <end position="119"/>
    </location>
</feature>
<reference evidence="2" key="1">
    <citation type="journal article" date="2021" name="Evol. Appl.">
        <title>The genome of the Pyrenean desman and the effects of bottlenecks and inbreeding on the genomic landscape of an endangered species.</title>
        <authorList>
            <person name="Escoda L."/>
            <person name="Castresana J."/>
        </authorList>
    </citation>
    <scope>NUCLEOTIDE SEQUENCE</scope>
    <source>
        <strain evidence="2">IBE-C5619</strain>
    </source>
</reference>
<accession>A0A8J6A1N5</accession>
<sequence>SLNPQQEAGFQKEVAQAWSVTGQRKPYSRNSSEGVSHTTLAVQSKRTGNSRGQAFVEWESEDVAKIVSKIMDSYLCEGKMNDGDKDNEIISSQPTSGIKEGTPTCPRRKRQKAASDSEC</sequence>
<feature type="non-terminal residue" evidence="2">
    <location>
        <position position="119"/>
    </location>
</feature>
<keyword evidence="3" id="KW-1185">Reference proteome</keyword>